<feature type="compositionally biased region" description="Basic and acidic residues" evidence="1">
    <location>
        <begin position="258"/>
        <end position="269"/>
    </location>
</feature>
<keyword evidence="2" id="KW-1185">Reference proteome</keyword>
<dbReference type="GeneID" id="111122601"/>
<dbReference type="RefSeq" id="XP_022320112.1">
    <property type="nucleotide sequence ID" value="XM_022464404.1"/>
</dbReference>
<dbReference type="Proteomes" id="UP000694844">
    <property type="component" value="Chromosome 3"/>
</dbReference>
<dbReference type="RefSeq" id="XP_022320113.1">
    <property type="nucleotide sequence ID" value="XM_022464405.1"/>
</dbReference>
<gene>
    <name evidence="3 4" type="primary">LOC111122601</name>
</gene>
<reference evidence="3 4" key="1">
    <citation type="submission" date="2025-04" db="UniProtKB">
        <authorList>
            <consortium name="RefSeq"/>
        </authorList>
    </citation>
    <scope>IDENTIFICATION</scope>
    <source>
        <tissue evidence="3 4">Whole sample</tissue>
    </source>
</reference>
<evidence type="ECO:0000313" key="4">
    <source>
        <dbReference type="RefSeq" id="XP_022320113.1"/>
    </source>
</evidence>
<proteinExistence type="predicted"/>
<protein>
    <submittedName>
        <fullName evidence="3 4">Uncharacterized protein LOC111122601</fullName>
    </submittedName>
</protein>
<name>A0A8B8CW61_CRAVI</name>
<evidence type="ECO:0000256" key="1">
    <source>
        <dbReference type="SAM" id="MobiDB-lite"/>
    </source>
</evidence>
<dbReference type="AlphaFoldDB" id="A0A8B8CW61"/>
<evidence type="ECO:0000313" key="3">
    <source>
        <dbReference type="RefSeq" id="XP_022320112.1"/>
    </source>
</evidence>
<feature type="region of interest" description="Disordered" evidence="1">
    <location>
        <begin position="227"/>
        <end position="272"/>
    </location>
</feature>
<feature type="compositionally biased region" description="Polar residues" evidence="1">
    <location>
        <begin position="240"/>
        <end position="257"/>
    </location>
</feature>
<evidence type="ECO:0000313" key="2">
    <source>
        <dbReference type="Proteomes" id="UP000694844"/>
    </source>
</evidence>
<dbReference type="OrthoDB" id="6086988at2759"/>
<accession>A0A8B8CW61</accession>
<sequence>MEIIAFPRAHSQCGPRFNDPLDSSPLWATKKKPSPLRRQFTIAMPWPPKIEDDKKKTFLPDIQANSNSEKIKNPEWRSTKQRSGIDTSIIKKSNSLKTIKSSHFKTESAKTFMYDVTACSRTSQTLNDNKNLNGSIDRLEFKAIQPVGIKREPQSKQPIHSLIPRERRSPLNPSKGKHFRVVTILYNTMASLKLDNRQELASNDHARHHNKRQQQWIRSEQVKNWRRSTVNKVSKKPGYTSGSSSGQKSDVISGNSDDTIHTSSSHEEGNQVFECPMGAERKESFDKCLKWMETLPEKFSGMHIFTPCVSD</sequence>
<dbReference type="KEGG" id="cvn:111122601"/>
<organism evidence="2 3">
    <name type="scientific">Crassostrea virginica</name>
    <name type="common">Eastern oyster</name>
    <dbReference type="NCBI Taxonomy" id="6565"/>
    <lineage>
        <taxon>Eukaryota</taxon>
        <taxon>Metazoa</taxon>
        <taxon>Spiralia</taxon>
        <taxon>Lophotrochozoa</taxon>
        <taxon>Mollusca</taxon>
        <taxon>Bivalvia</taxon>
        <taxon>Autobranchia</taxon>
        <taxon>Pteriomorphia</taxon>
        <taxon>Ostreida</taxon>
        <taxon>Ostreoidea</taxon>
        <taxon>Ostreidae</taxon>
        <taxon>Crassostrea</taxon>
    </lineage>
</organism>